<comment type="caution">
    <text evidence="2">The sequence shown here is derived from an EMBL/GenBank/DDBJ whole genome shotgun (WGS) entry which is preliminary data.</text>
</comment>
<reference evidence="3" key="1">
    <citation type="journal article" date="2019" name="Int. J. Syst. Evol. Microbiol.">
        <title>The Global Catalogue of Microorganisms (GCM) 10K type strain sequencing project: providing services to taxonomists for standard genome sequencing and annotation.</title>
        <authorList>
            <consortium name="The Broad Institute Genomics Platform"/>
            <consortium name="The Broad Institute Genome Sequencing Center for Infectious Disease"/>
            <person name="Wu L."/>
            <person name="Ma J."/>
        </authorList>
    </citation>
    <scope>NUCLEOTIDE SEQUENCE [LARGE SCALE GENOMIC DNA]</scope>
    <source>
        <strain evidence="3">CCUG 54527</strain>
    </source>
</reference>
<dbReference type="RefSeq" id="WP_377735338.1">
    <property type="nucleotide sequence ID" value="NZ_JBHSRI010000025.1"/>
</dbReference>
<evidence type="ECO:0000313" key="2">
    <source>
        <dbReference type="EMBL" id="MFC6040777.1"/>
    </source>
</evidence>
<accession>A0ABW1LCM7</accession>
<keyword evidence="3" id="KW-1185">Reference proteome</keyword>
<feature type="transmembrane region" description="Helical" evidence="1">
    <location>
        <begin position="80"/>
        <end position="100"/>
    </location>
</feature>
<dbReference type="Proteomes" id="UP001596170">
    <property type="component" value="Unassembled WGS sequence"/>
</dbReference>
<keyword evidence="1" id="KW-1133">Transmembrane helix</keyword>
<feature type="transmembrane region" description="Helical" evidence="1">
    <location>
        <begin position="29"/>
        <end position="50"/>
    </location>
</feature>
<sequence length="110" mass="12133">MFSLIAQYITQQLLLFVEASIDHSMSVALIIKIIFFIVALVGGIVASHFYIKNWPHIGGISAALFIVLSQLYVGNSTISGYALLVLLVAYLVGYVGAILYTNKLAHRRFK</sequence>
<name>A0ABW1LCM7_9BACL</name>
<dbReference type="EMBL" id="JBHSRI010000025">
    <property type="protein sequence ID" value="MFC6040777.1"/>
    <property type="molecule type" value="Genomic_DNA"/>
</dbReference>
<feature type="transmembrane region" description="Helical" evidence="1">
    <location>
        <begin position="57"/>
        <end position="74"/>
    </location>
</feature>
<evidence type="ECO:0000313" key="3">
    <source>
        <dbReference type="Proteomes" id="UP001596170"/>
    </source>
</evidence>
<gene>
    <name evidence="2" type="ORF">ACFPYN_15220</name>
</gene>
<proteinExistence type="predicted"/>
<evidence type="ECO:0000256" key="1">
    <source>
        <dbReference type="SAM" id="Phobius"/>
    </source>
</evidence>
<keyword evidence="1" id="KW-0472">Membrane</keyword>
<organism evidence="2 3">
    <name type="scientific">Paenisporosarcina macmurdoensis</name>
    <dbReference type="NCBI Taxonomy" id="212659"/>
    <lineage>
        <taxon>Bacteria</taxon>
        <taxon>Bacillati</taxon>
        <taxon>Bacillota</taxon>
        <taxon>Bacilli</taxon>
        <taxon>Bacillales</taxon>
        <taxon>Caryophanaceae</taxon>
        <taxon>Paenisporosarcina</taxon>
    </lineage>
</organism>
<protein>
    <submittedName>
        <fullName evidence="2">Uncharacterized protein</fullName>
    </submittedName>
</protein>
<keyword evidence="1" id="KW-0812">Transmembrane</keyword>